<dbReference type="RefSeq" id="WP_103114895.1">
    <property type="nucleotide sequence ID" value="NZ_PPFX01000010.1"/>
</dbReference>
<name>A0A2K2HBD2_9BACT</name>
<dbReference type="Proteomes" id="UP000236340">
    <property type="component" value="Unassembled WGS sequence"/>
</dbReference>
<sequence length="146" mass="16540">MKIKEVPQDAALLDQHREVTYAVDEQGRYVLAPSAGWDPANLANLQAWQLIAAQMREALKQVQSGQASPLLFHMQHHQMDVALLASYVGLYRWQVRRHLRPGPWKRLPEALRGRYAQLFGLAPEALDDLPKEILLPVALADEEGRT</sequence>
<dbReference type="EMBL" id="PPFX01000010">
    <property type="protein sequence ID" value="PNU20626.1"/>
    <property type="molecule type" value="Genomic_DNA"/>
</dbReference>
<organism evidence="1 2">
    <name type="scientific">Geothermobacter hydrogeniphilus</name>
    <dbReference type="NCBI Taxonomy" id="1969733"/>
    <lineage>
        <taxon>Bacteria</taxon>
        <taxon>Pseudomonadati</taxon>
        <taxon>Thermodesulfobacteriota</taxon>
        <taxon>Desulfuromonadia</taxon>
        <taxon>Desulfuromonadales</taxon>
        <taxon>Geothermobacteraceae</taxon>
        <taxon>Geothermobacter</taxon>
    </lineage>
</organism>
<comment type="caution">
    <text evidence="1">The sequence shown here is derived from an EMBL/GenBank/DDBJ whole genome shotgun (WGS) entry which is preliminary data.</text>
</comment>
<gene>
    <name evidence="1" type="ORF">C2E25_06165</name>
</gene>
<accession>A0A2K2HBD2</accession>
<protein>
    <submittedName>
        <fullName evidence="1">Uncharacterized protein</fullName>
    </submittedName>
</protein>
<evidence type="ECO:0000313" key="1">
    <source>
        <dbReference type="EMBL" id="PNU20626.1"/>
    </source>
</evidence>
<dbReference type="OrthoDB" id="9180239at2"/>
<dbReference type="AlphaFoldDB" id="A0A2K2HBD2"/>
<reference evidence="1 2" key="1">
    <citation type="journal article" date="2018" name="Genome Announc.">
        <title>Genome Sequence of Geothermobacter sp. HR-1 Iron Reducer from the Loihi Seamount.</title>
        <authorList>
            <person name="Smith H."/>
            <person name="Abuyen K."/>
            <person name="Tremblay J."/>
            <person name="Savalia P."/>
            <person name="Perez-Rodriguez I."/>
            <person name="Emerson D."/>
            <person name="Tully B."/>
            <person name="Amend J."/>
        </authorList>
    </citation>
    <scope>NUCLEOTIDE SEQUENCE [LARGE SCALE GENOMIC DNA]</scope>
    <source>
        <strain evidence="1 2">HR-1</strain>
    </source>
</reference>
<evidence type="ECO:0000313" key="2">
    <source>
        <dbReference type="Proteomes" id="UP000236340"/>
    </source>
</evidence>
<proteinExistence type="predicted"/>